<feature type="domain" description="Methyltransferase" evidence="1">
    <location>
        <begin position="153"/>
        <end position="288"/>
    </location>
</feature>
<accession>A0ABU1ED49</accession>
<dbReference type="PANTHER" id="PTHR13369">
    <property type="match status" value="1"/>
</dbReference>
<keyword evidence="2" id="KW-0808">Transferase</keyword>
<sequence length="394" mass="46276">MEEFKKVIDEILQEEIIKVVVSNKMNKDVKYNKITFILKENEKNKYYQIEKFTDKQIFHENVHIDEFNDKIIKYVENNYKQLSAWSDTSTFDLKISKKGKIFLGKKRSDNKNLANKSHNKEKNYILKEGMIIEPLIDLGVFTKEGKVVNSKYDKYKQINRFVEIIDDEIKNNDYKELTILDFGCGKSYLTFVLYYYFVKIKNINVKMIGLDLKEDVIKKCNDIAKRYKYDNLHFELGDINGFKYNNKVDMVITLHACDTATDYALYNAIKWNSKMIFSVPCCQHEFNSQIKTDSLSILTKYGIIKERVSALMTDSVRANLLECMGYKTQLLEFIDIAHSPKNILIRASKAKISNNKKEKSLLEVKNLMEQFNVKPTLFNLLENDKLICTQIRED</sequence>
<dbReference type="Pfam" id="PF13679">
    <property type="entry name" value="Methyltransf_32"/>
    <property type="match status" value="1"/>
</dbReference>
<dbReference type="Gene3D" id="3.40.50.150">
    <property type="entry name" value="Vaccinia Virus protein VP39"/>
    <property type="match status" value="1"/>
</dbReference>
<comment type="caution">
    <text evidence="2">The sequence shown here is derived from an EMBL/GenBank/DDBJ whole genome shotgun (WGS) entry which is preliminary data.</text>
</comment>
<reference evidence="2 3" key="1">
    <citation type="submission" date="2023-09" db="EMBL/GenBank/DDBJ databases">
        <authorList>
            <person name="Zhai L."/>
        </authorList>
    </citation>
    <scope>NUCLEOTIDE SEQUENCE [LARGE SCALE GENOMIC DNA]</scope>
    <source>
        <strain evidence="2 3">5 N-1</strain>
    </source>
</reference>
<organism evidence="2 3">
    <name type="scientific">Clostridium aquiflavi</name>
    <dbReference type="NCBI Taxonomy" id="3073603"/>
    <lineage>
        <taxon>Bacteria</taxon>
        <taxon>Bacillati</taxon>
        <taxon>Bacillota</taxon>
        <taxon>Clostridia</taxon>
        <taxon>Eubacteriales</taxon>
        <taxon>Clostridiaceae</taxon>
        <taxon>Clostridium</taxon>
    </lineage>
</organism>
<proteinExistence type="predicted"/>
<protein>
    <submittedName>
        <fullName evidence="2">SAM-dependent methyltransferase</fullName>
    </submittedName>
</protein>
<evidence type="ECO:0000313" key="3">
    <source>
        <dbReference type="Proteomes" id="UP001256646"/>
    </source>
</evidence>
<dbReference type="Proteomes" id="UP001256646">
    <property type="component" value="Unassembled WGS sequence"/>
</dbReference>
<dbReference type="SUPFAM" id="SSF53335">
    <property type="entry name" value="S-adenosyl-L-methionine-dependent methyltransferases"/>
    <property type="match status" value="1"/>
</dbReference>
<keyword evidence="2" id="KW-0489">Methyltransferase</keyword>
<dbReference type="InterPro" id="IPR025714">
    <property type="entry name" value="Methyltranfer_dom"/>
</dbReference>
<dbReference type="GO" id="GO:0008168">
    <property type="term" value="F:methyltransferase activity"/>
    <property type="evidence" value="ECO:0007669"/>
    <property type="project" value="UniProtKB-KW"/>
</dbReference>
<evidence type="ECO:0000313" key="2">
    <source>
        <dbReference type="EMBL" id="MDR5585894.1"/>
    </source>
</evidence>
<name>A0ABU1ED49_9CLOT</name>
<dbReference type="InterPro" id="IPR029063">
    <property type="entry name" value="SAM-dependent_MTases_sf"/>
</dbReference>
<dbReference type="GO" id="GO:0032259">
    <property type="term" value="P:methylation"/>
    <property type="evidence" value="ECO:0007669"/>
    <property type="project" value="UniProtKB-KW"/>
</dbReference>
<gene>
    <name evidence="2" type="ORF">RGC78_00260</name>
</gene>
<dbReference type="EMBL" id="JAVJAN010000001">
    <property type="protein sequence ID" value="MDR5585894.1"/>
    <property type="molecule type" value="Genomic_DNA"/>
</dbReference>
<dbReference type="RefSeq" id="WP_252214126.1">
    <property type="nucleotide sequence ID" value="NZ_JAVJAN010000001.1"/>
</dbReference>
<dbReference type="CDD" id="cd02440">
    <property type="entry name" value="AdoMet_MTases"/>
    <property type="match status" value="1"/>
</dbReference>
<keyword evidence="3" id="KW-1185">Reference proteome</keyword>
<evidence type="ECO:0000259" key="1">
    <source>
        <dbReference type="Pfam" id="PF13679"/>
    </source>
</evidence>
<dbReference type="PANTHER" id="PTHR13369:SF3">
    <property type="entry name" value="METHYLTRANSFERASE DOMAIN-CONTAINING PROTEIN"/>
    <property type="match status" value="1"/>
</dbReference>